<dbReference type="Pfam" id="PF00078">
    <property type="entry name" value="RVT_1"/>
    <property type="match status" value="1"/>
</dbReference>
<dbReference type="AlphaFoldDB" id="A0AAV5LGF8"/>
<evidence type="ECO:0000259" key="1">
    <source>
        <dbReference type="Pfam" id="PF00078"/>
    </source>
</evidence>
<evidence type="ECO:0000313" key="2">
    <source>
        <dbReference type="EMBL" id="GKV36381.1"/>
    </source>
</evidence>
<keyword evidence="3" id="KW-1185">Reference proteome</keyword>
<dbReference type="PANTHER" id="PTHR46890">
    <property type="entry name" value="NON-LTR RETROLELEMENT REVERSE TRANSCRIPTASE-LIKE PROTEIN-RELATED"/>
    <property type="match status" value="1"/>
</dbReference>
<dbReference type="InterPro" id="IPR052343">
    <property type="entry name" value="Retrotransposon-Effector_Assoc"/>
</dbReference>
<proteinExistence type="predicted"/>
<reference evidence="2 3" key="1">
    <citation type="journal article" date="2021" name="Commun. Biol.">
        <title>The genome of Shorea leprosula (Dipterocarpaceae) highlights the ecological relevance of drought in aseasonal tropical rainforests.</title>
        <authorList>
            <person name="Ng K.K.S."/>
            <person name="Kobayashi M.J."/>
            <person name="Fawcett J.A."/>
            <person name="Hatakeyama M."/>
            <person name="Paape T."/>
            <person name="Ng C.H."/>
            <person name="Ang C.C."/>
            <person name="Tnah L.H."/>
            <person name="Lee C.T."/>
            <person name="Nishiyama T."/>
            <person name="Sese J."/>
            <person name="O'Brien M.J."/>
            <person name="Copetti D."/>
            <person name="Mohd Noor M.I."/>
            <person name="Ong R.C."/>
            <person name="Putra M."/>
            <person name="Sireger I.Z."/>
            <person name="Indrioko S."/>
            <person name="Kosugi Y."/>
            <person name="Izuno A."/>
            <person name="Isagi Y."/>
            <person name="Lee S.L."/>
            <person name="Shimizu K.K."/>
        </authorList>
    </citation>
    <scope>NUCLEOTIDE SEQUENCE [LARGE SCALE GENOMIC DNA]</scope>
    <source>
        <strain evidence="2">214</strain>
    </source>
</reference>
<comment type="caution">
    <text evidence="2">The sequence shown here is derived from an EMBL/GenBank/DDBJ whole genome shotgun (WGS) entry which is preliminary data.</text>
</comment>
<dbReference type="SUPFAM" id="SSF56672">
    <property type="entry name" value="DNA/RNA polymerases"/>
    <property type="match status" value="1"/>
</dbReference>
<dbReference type="Proteomes" id="UP001054252">
    <property type="component" value="Unassembled WGS sequence"/>
</dbReference>
<sequence>MAQQKARKTWLKTGDANTSFFHKCIRGKWRRNKINVISVEGKELRQVEDIKQGLMKYFANLFTDKGWQRPTLEGLSFKSISEKDRGMLIEPFTEEELKVVVWNCDSTKAPSSDGFTFGFIKNEWKVIKADIMDYVMDFHTNGRMGRINLLSLKEDNWLTVLLLQMRAIDEVRKRKSQCFVFKIDFEKAYDKVSWSFLDYMMEKMGFDKVWREWIAECLRSNTVSVLVNGSATKEFSMSRGLRQGDPLSPFLFLMVAEALNGLTSAAVAKGYLYGVKIGDGELEISHLQFADDTIFMGEVTEDNIWMIKCIMRAFELVSSLKVICELDKIRRNFLWGGVGEGRKIAWVAWDRTKTAASMIEVIGLMDAGARDSNGEDQLENGRRKNYNN</sequence>
<feature type="domain" description="Reverse transcriptase" evidence="1">
    <location>
        <begin position="166"/>
        <end position="329"/>
    </location>
</feature>
<dbReference type="InterPro" id="IPR043502">
    <property type="entry name" value="DNA/RNA_pol_sf"/>
</dbReference>
<name>A0AAV5LGF8_9ROSI</name>
<gene>
    <name evidence="2" type="ORF">SLEP1_g44522</name>
</gene>
<dbReference type="EMBL" id="BPVZ01000116">
    <property type="protein sequence ID" value="GKV36381.1"/>
    <property type="molecule type" value="Genomic_DNA"/>
</dbReference>
<dbReference type="PANTHER" id="PTHR46890:SF48">
    <property type="entry name" value="RNA-DIRECTED DNA POLYMERASE"/>
    <property type="match status" value="1"/>
</dbReference>
<protein>
    <recommendedName>
        <fullName evidence="1">Reverse transcriptase domain-containing protein</fullName>
    </recommendedName>
</protein>
<evidence type="ECO:0000313" key="3">
    <source>
        <dbReference type="Proteomes" id="UP001054252"/>
    </source>
</evidence>
<organism evidence="2 3">
    <name type="scientific">Rubroshorea leprosula</name>
    <dbReference type="NCBI Taxonomy" id="152421"/>
    <lineage>
        <taxon>Eukaryota</taxon>
        <taxon>Viridiplantae</taxon>
        <taxon>Streptophyta</taxon>
        <taxon>Embryophyta</taxon>
        <taxon>Tracheophyta</taxon>
        <taxon>Spermatophyta</taxon>
        <taxon>Magnoliopsida</taxon>
        <taxon>eudicotyledons</taxon>
        <taxon>Gunneridae</taxon>
        <taxon>Pentapetalae</taxon>
        <taxon>rosids</taxon>
        <taxon>malvids</taxon>
        <taxon>Malvales</taxon>
        <taxon>Dipterocarpaceae</taxon>
        <taxon>Rubroshorea</taxon>
    </lineage>
</organism>
<accession>A0AAV5LGF8</accession>
<dbReference type="InterPro" id="IPR000477">
    <property type="entry name" value="RT_dom"/>
</dbReference>